<gene>
    <name evidence="1" type="ORF">UFOVP117_10</name>
</gene>
<organism evidence="1">
    <name type="scientific">uncultured Caudovirales phage</name>
    <dbReference type="NCBI Taxonomy" id="2100421"/>
    <lineage>
        <taxon>Viruses</taxon>
        <taxon>Duplodnaviria</taxon>
        <taxon>Heunggongvirae</taxon>
        <taxon>Uroviricota</taxon>
        <taxon>Caudoviricetes</taxon>
        <taxon>Peduoviridae</taxon>
        <taxon>Maltschvirus</taxon>
        <taxon>Maltschvirus maltsch</taxon>
    </lineage>
</organism>
<protein>
    <submittedName>
        <fullName evidence="1">Uncharacterized protein</fullName>
    </submittedName>
</protein>
<evidence type="ECO:0000313" key="1">
    <source>
        <dbReference type="EMBL" id="CAB4129493.1"/>
    </source>
</evidence>
<sequence>MNIIFQINGGIGKCVMGTAICEILKKKYPESKLIVVSGYPDVFLNNPFVDRAYAFGEHKYFYSDYIENGDFKIFAHDPYLDTEHLKSEEHVIQTWCKLFDLEYNGEKTNIFITEREQQFYSKKYTTDKPIMVIQTNGGVEQNMKYSWARDIPHNIAQQVVDKLKYAYTIFHIRRDDQPALRDTVQLTDSFRAVAIVISMSSKRLFMDSFAQHVASALGMSSTVLWVANSPKVFGYGLNKNIVHNEFTKKPELKLSYLNKFNILGEPMEFPYNSEEEIFNIEDVLKSLED</sequence>
<dbReference type="SUPFAM" id="SSF53756">
    <property type="entry name" value="UDP-Glycosyltransferase/glycogen phosphorylase"/>
    <property type="match status" value="1"/>
</dbReference>
<proteinExistence type="predicted"/>
<accession>A0A6J5L7Z4</accession>
<dbReference type="EMBL" id="LR796235">
    <property type="protein sequence ID" value="CAB4129493.1"/>
    <property type="molecule type" value="Genomic_DNA"/>
</dbReference>
<name>A0A6J5L7Z4_9CAUD</name>
<reference evidence="1" key="1">
    <citation type="submission" date="2020-04" db="EMBL/GenBank/DDBJ databases">
        <authorList>
            <person name="Chiriac C."/>
            <person name="Salcher M."/>
            <person name="Ghai R."/>
            <person name="Kavagutti S V."/>
        </authorList>
    </citation>
    <scope>NUCLEOTIDE SEQUENCE</scope>
</reference>